<comment type="caution">
    <text evidence="1">The sequence shown here is derived from an EMBL/GenBank/DDBJ whole genome shotgun (WGS) entry which is preliminary data.</text>
</comment>
<dbReference type="InterPro" id="IPR001623">
    <property type="entry name" value="DnaJ_domain"/>
</dbReference>
<evidence type="ECO:0000313" key="1">
    <source>
        <dbReference type="EMBL" id="CAJ1393338.1"/>
    </source>
</evidence>
<accession>A0AA36N8K5</accession>
<dbReference type="SUPFAM" id="SSF46565">
    <property type="entry name" value="Chaperone J-domain"/>
    <property type="match status" value="1"/>
</dbReference>
<feature type="non-terminal residue" evidence="1">
    <location>
        <position position="106"/>
    </location>
</feature>
<evidence type="ECO:0000313" key="2">
    <source>
        <dbReference type="Proteomes" id="UP001178507"/>
    </source>
</evidence>
<dbReference type="EMBL" id="CAUJNA010002544">
    <property type="protein sequence ID" value="CAJ1393338.1"/>
    <property type="molecule type" value="Genomic_DNA"/>
</dbReference>
<gene>
    <name evidence="1" type="ORF">EVOR1521_LOCUS18229</name>
</gene>
<dbReference type="AlphaFoldDB" id="A0AA36N8K5"/>
<organism evidence="1 2">
    <name type="scientific">Effrenium voratum</name>
    <dbReference type="NCBI Taxonomy" id="2562239"/>
    <lineage>
        <taxon>Eukaryota</taxon>
        <taxon>Sar</taxon>
        <taxon>Alveolata</taxon>
        <taxon>Dinophyceae</taxon>
        <taxon>Suessiales</taxon>
        <taxon>Symbiodiniaceae</taxon>
        <taxon>Effrenium</taxon>
    </lineage>
</organism>
<dbReference type="Gene3D" id="1.10.287.110">
    <property type="entry name" value="DnaJ domain"/>
    <property type="match status" value="1"/>
</dbReference>
<keyword evidence="2" id="KW-1185">Reference proteome</keyword>
<protein>
    <recommendedName>
        <fullName evidence="3">J domain-containing protein</fullName>
    </recommendedName>
</protein>
<proteinExistence type="predicted"/>
<dbReference type="InterPro" id="IPR036869">
    <property type="entry name" value="J_dom_sf"/>
</dbReference>
<dbReference type="Proteomes" id="UP001178507">
    <property type="component" value="Unassembled WGS sequence"/>
</dbReference>
<reference evidence="1" key="1">
    <citation type="submission" date="2023-08" db="EMBL/GenBank/DDBJ databases">
        <authorList>
            <person name="Chen Y."/>
            <person name="Shah S."/>
            <person name="Dougan E. K."/>
            <person name="Thang M."/>
            <person name="Chan C."/>
        </authorList>
    </citation>
    <scope>NUCLEOTIDE SEQUENCE</scope>
</reference>
<dbReference type="CDD" id="cd06257">
    <property type="entry name" value="DnaJ"/>
    <property type="match status" value="1"/>
</dbReference>
<sequence>MQISGEATEEAILKVWKKLVLLLHPDKLQSLDDDTKAKGAEALHEVHAAKEELRQRAQQACAQVPVPPTRGSAPRCLNATPGARKYEISWMLPEVQDPKAPIEKYE</sequence>
<name>A0AA36N8K5_9DINO</name>
<evidence type="ECO:0008006" key="3">
    <source>
        <dbReference type="Google" id="ProtNLM"/>
    </source>
</evidence>